<name>A0A7Y0HXA7_9BIFI</name>
<proteinExistence type="predicted"/>
<dbReference type="RefSeq" id="WP_169240875.1">
    <property type="nucleotide sequence ID" value="NZ_JAAIIG010000003.1"/>
</dbReference>
<accession>A0A7Y0HXA7</accession>
<organism evidence="1 2">
    <name type="scientific">Bifidobacterium olomucense</name>
    <dbReference type="NCBI Taxonomy" id="2675324"/>
    <lineage>
        <taxon>Bacteria</taxon>
        <taxon>Bacillati</taxon>
        <taxon>Actinomycetota</taxon>
        <taxon>Actinomycetes</taxon>
        <taxon>Bifidobacteriales</taxon>
        <taxon>Bifidobacteriaceae</taxon>
        <taxon>Bifidobacterium</taxon>
    </lineage>
</organism>
<reference evidence="1 2" key="1">
    <citation type="submission" date="2020-02" db="EMBL/GenBank/DDBJ databases">
        <title>Characterization of phylogenetic diversity of novel bifidobacterial species isolated in Czech ZOOs.</title>
        <authorList>
            <person name="Lugli G.A."/>
            <person name="Vera N.B."/>
            <person name="Ventura M."/>
        </authorList>
    </citation>
    <scope>NUCLEOTIDE SEQUENCE [LARGE SCALE GENOMIC DNA]</scope>
    <source>
        <strain evidence="1 2">DSM 109959</strain>
    </source>
</reference>
<keyword evidence="2" id="KW-1185">Reference proteome</keyword>
<dbReference type="Proteomes" id="UP000543419">
    <property type="component" value="Unassembled WGS sequence"/>
</dbReference>
<gene>
    <name evidence="1" type="ORF">G1C97_1081</name>
</gene>
<comment type="caution">
    <text evidence="1">The sequence shown here is derived from an EMBL/GenBank/DDBJ whole genome shotgun (WGS) entry which is preliminary data.</text>
</comment>
<dbReference type="AlphaFoldDB" id="A0A7Y0HXA7"/>
<dbReference type="EMBL" id="JAAIIG010000003">
    <property type="protein sequence ID" value="NMM98132.1"/>
    <property type="molecule type" value="Genomic_DNA"/>
</dbReference>
<evidence type="ECO:0000313" key="1">
    <source>
        <dbReference type="EMBL" id="NMM98132.1"/>
    </source>
</evidence>
<protein>
    <submittedName>
        <fullName evidence="1">Uncharacterized protein</fullName>
    </submittedName>
</protein>
<sequence>MDKLSNFWDMVKTRGLADMKQTTVNFDGKTTLRVSFDFHRGEAALHITADWDSLETVAAVLRKALADYDIDAEGRRLMDGGLGIKDAYTQVSRLRNSLETVVSLADEVLNPTSSYIVTKHVTTEEWAYFEGPEGMDPEEAENWYDKNVDPCELSWQEDVIDSELIRVEEEE</sequence>
<evidence type="ECO:0000313" key="2">
    <source>
        <dbReference type="Proteomes" id="UP000543419"/>
    </source>
</evidence>